<proteinExistence type="predicted"/>
<dbReference type="InterPro" id="IPR037171">
    <property type="entry name" value="NagB/RpiA_transferase-like"/>
</dbReference>
<dbReference type="RefSeq" id="WP_079409972.1">
    <property type="nucleotide sequence ID" value="NZ_MBTG01000005.1"/>
</dbReference>
<dbReference type="Gene3D" id="1.10.10.10">
    <property type="entry name" value="Winged helix-like DNA-binding domain superfamily/Winged helix DNA-binding domain"/>
    <property type="match status" value="1"/>
</dbReference>
<dbReference type="GO" id="GO:0003700">
    <property type="term" value="F:DNA-binding transcription factor activity"/>
    <property type="evidence" value="ECO:0007669"/>
    <property type="project" value="InterPro"/>
</dbReference>
<dbReference type="Pfam" id="PF08220">
    <property type="entry name" value="HTH_DeoR"/>
    <property type="match status" value="1"/>
</dbReference>
<dbReference type="Pfam" id="PF00455">
    <property type="entry name" value="DeoRC"/>
    <property type="match status" value="1"/>
</dbReference>
<evidence type="ECO:0000313" key="4">
    <source>
        <dbReference type="EMBL" id="OPH59937.1"/>
    </source>
</evidence>
<dbReference type="InterPro" id="IPR036390">
    <property type="entry name" value="WH_DNA-bd_sf"/>
</dbReference>
<keyword evidence="1" id="KW-0805">Transcription regulation</keyword>
<dbReference type="SUPFAM" id="SSF100950">
    <property type="entry name" value="NagB/RpiA/CoA transferase-like"/>
    <property type="match status" value="1"/>
</dbReference>
<dbReference type="EMBL" id="MBTG01000005">
    <property type="protein sequence ID" value="OPH59937.1"/>
    <property type="molecule type" value="Genomic_DNA"/>
</dbReference>
<dbReference type="InterPro" id="IPR050313">
    <property type="entry name" value="Carb_Metab_HTH_regulators"/>
</dbReference>
<dbReference type="Gene3D" id="3.40.50.1360">
    <property type="match status" value="1"/>
</dbReference>
<dbReference type="AlphaFoldDB" id="A0A1V4HPH1"/>
<dbReference type="OrthoDB" id="9797223at2"/>
<reference evidence="5" key="1">
    <citation type="submission" date="2016-07" db="EMBL/GenBank/DDBJ databases">
        <authorList>
            <person name="Florea S."/>
            <person name="Webb J.S."/>
            <person name="Jaromczyk J."/>
            <person name="Schardl C.L."/>
        </authorList>
    </citation>
    <scope>NUCLEOTIDE SEQUENCE [LARGE SCALE GENOMIC DNA]</scope>
    <source>
        <strain evidence="5">CY1</strain>
    </source>
</reference>
<dbReference type="Proteomes" id="UP000190626">
    <property type="component" value="Unassembled WGS sequence"/>
</dbReference>
<dbReference type="InterPro" id="IPR014036">
    <property type="entry name" value="DeoR-like_C"/>
</dbReference>
<dbReference type="SUPFAM" id="SSF46785">
    <property type="entry name" value="Winged helix' DNA-binding domain"/>
    <property type="match status" value="1"/>
</dbReference>
<dbReference type="InterPro" id="IPR001034">
    <property type="entry name" value="DeoR_HTH"/>
</dbReference>
<dbReference type="InterPro" id="IPR036388">
    <property type="entry name" value="WH-like_DNA-bd_sf"/>
</dbReference>
<keyword evidence="5" id="KW-1185">Reference proteome</keyword>
<gene>
    <name evidence="4" type="ORF">BC351_18610</name>
</gene>
<accession>A0A1V4HPH1</accession>
<evidence type="ECO:0000256" key="1">
    <source>
        <dbReference type="ARBA" id="ARBA00023015"/>
    </source>
</evidence>
<name>A0A1V4HPH1_9BACL</name>
<dbReference type="SMART" id="SM01134">
    <property type="entry name" value="DeoRC"/>
    <property type="match status" value="1"/>
</dbReference>
<evidence type="ECO:0000259" key="3">
    <source>
        <dbReference type="PROSITE" id="PS51000"/>
    </source>
</evidence>
<dbReference type="PRINTS" id="PR00037">
    <property type="entry name" value="HTHLACR"/>
</dbReference>
<protein>
    <submittedName>
        <fullName evidence="4">DeoR family transcriptional regulator</fullName>
    </submittedName>
</protein>
<sequence>MSLIGEERKDYILSQINSEGKVMTNKLVEALQVSSETIRRYLEDLEEANKLKRVYGGAVKMNRSQEEPSHMNREVLNADEKRKIGKAAAALVEDNEIIFIDDGSTTLQMIEHLLDKEYLTILTNSIPALFALIDYKNRDLYSGEIIFTGGKVSSLQSRVVGSLAESMVEHFYADKAFISIDGMIIDKGVTSFDEERGQLAKKMMKHAKMNVVVADHSKIGLVQFYKMADLQEIDVIVSGVPVPEDWKAELERVCVQWIESE</sequence>
<keyword evidence="2" id="KW-0804">Transcription</keyword>
<dbReference type="PANTHER" id="PTHR30363">
    <property type="entry name" value="HTH-TYPE TRANSCRIPTIONAL REGULATOR SRLR-RELATED"/>
    <property type="match status" value="1"/>
</dbReference>
<evidence type="ECO:0000256" key="2">
    <source>
        <dbReference type="ARBA" id="ARBA00023163"/>
    </source>
</evidence>
<feature type="domain" description="HTH deoR-type" evidence="3">
    <location>
        <begin position="5"/>
        <end position="60"/>
    </location>
</feature>
<comment type="caution">
    <text evidence="4">The sequence shown here is derived from an EMBL/GenBank/DDBJ whole genome shotgun (WGS) entry which is preliminary data.</text>
</comment>
<organism evidence="4 5">
    <name type="scientific">Paenibacillus ferrarius</name>
    <dbReference type="NCBI Taxonomy" id="1469647"/>
    <lineage>
        <taxon>Bacteria</taxon>
        <taxon>Bacillati</taxon>
        <taxon>Bacillota</taxon>
        <taxon>Bacilli</taxon>
        <taxon>Bacillales</taxon>
        <taxon>Paenibacillaceae</taxon>
        <taxon>Paenibacillus</taxon>
    </lineage>
</organism>
<dbReference type="PROSITE" id="PS51000">
    <property type="entry name" value="HTH_DEOR_2"/>
    <property type="match status" value="1"/>
</dbReference>
<dbReference type="SMART" id="SM00420">
    <property type="entry name" value="HTH_DEOR"/>
    <property type="match status" value="1"/>
</dbReference>
<dbReference type="STRING" id="1469647.BC351_18610"/>
<dbReference type="PANTHER" id="PTHR30363:SF44">
    <property type="entry name" value="AGA OPERON TRANSCRIPTIONAL REPRESSOR-RELATED"/>
    <property type="match status" value="1"/>
</dbReference>
<evidence type="ECO:0000313" key="5">
    <source>
        <dbReference type="Proteomes" id="UP000190626"/>
    </source>
</evidence>